<dbReference type="EMBL" id="MCFH01000069">
    <property type="protein sequence ID" value="ORX42219.1"/>
    <property type="molecule type" value="Genomic_DNA"/>
</dbReference>
<accession>A0A1Y1UW94</accession>
<protein>
    <recommendedName>
        <fullName evidence="5">Apple domain-containing protein</fullName>
    </recommendedName>
</protein>
<reference evidence="2 4" key="2">
    <citation type="submission" date="2016-08" db="EMBL/GenBank/DDBJ databases">
        <title>Pervasive Adenine N6-methylation of Active Genes in Fungi.</title>
        <authorList>
            <consortium name="DOE Joint Genome Institute"/>
            <person name="Mondo S.J."/>
            <person name="Dannebaum R.O."/>
            <person name="Kuo R.C."/>
            <person name="Labutti K."/>
            <person name="Haridas S."/>
            <person name="Kuo A."/>
            <person name="Salamov A."/>
            <person name="Ahrendt S.R."/>
            <person name="Lipzen A."/>
            <person name="Sullivan W."/>
            <person name="Andreopoulos W.B."/>
            <person name="Clum A."/>
            <person name="Lindquist E."/>
            <person name="Daum C."/>
            <person name="Ramamoorthy G.K."/>
            <person name="Gryganskyi A."/>
            <person name="Culley D."/>
            <person name="Magnuson J.K."/>
            <person name="James T.Y."/>
            <person name="O'Malley M.A."/>
            <person name="Stajich J.E."/>
            <person name="Spatafora J.W."/>
            <person name="Visel A."/>
            <person name="Grigoriev I.V."/>
        </authorList>
    </citation>
    <scope>NUCLEOTIDE SEQUENCE [LARGE SCALE GENOMIC DNA]</scope>
    <source>
        <strain evidence="4">finn</strain>
        <strain evidence="2">Finn</strain>
    </source>
</reference>
<keyword evidence="1" id="KW-0732">Signal</keyword>
<name>A0A1Y1UW94_9FUNG</name>
<feature type="signal peptide" evidence="1">
    <location>
        <begin position="1"/>
        <end position="18"/>
    </location>
</feature>
<proteinExistence type="predicted"/>
<reference evidence="2 4" key="1">
    <citation type="submission" date="2016-08" db="EMBL/GenBank/DDBJ databases">
        <title>Genomes of anaerobic fungi encode conserved fungal cellulosomes for biomass hydrolysis.</title>
        <authorList>
            <consortium name="DOE Joint Genome Institute"/>
            <person name="Haitjema C.H."/>
            <person name="Gilmore S.P."/>
            <person name="Henske J.K."/>
            <person name="Solomon K.V."/>
            <person name="De Groot R."/>
            <person name="Kuo A."/>
            <person name="Mondo S.J."/>
            <person name="Salamov A.A."/>
            <person name="Labutti K."/>
            <person name="Zhao Z."/>
            <person name="Chiniquy J."/>
            <person name="Barry K."/>
            <person name="Brewer H.M."/>
            <person name="Purvine S.O."/>
            <person name="Wright A.T."/>
            <person name="Boxma B."/>
            <person name="Van Alen T."/>
            <person name="Hackstein J.H."/>
            <person name="Baker S.E."/>
            <person name="Grigoriev I.V."/>
            <person name="O'Malley M.A."/>
        </authorList>
    </citation>
    <scope>NUCLEOTIDE SEQUENCE [LARGE SCALE GENOMIC DNA]</scope>
    <source>
        <strain evidence="2">Finn</strain>
        <strain evidence="4">finn</strain>
    </source>
</reference>
<evidence type="ECO:0008006" key="5">
    <source>
        <dbReference type="Google" id="ProtNLM"/>
    </source>
</evidence>
<organism evidence="2 4">
    <name type="scientific">Piromyces finnis</name>
    <dbReference type="NCBI Taxonomy" id="1754191"/>
    <lineage>
        <taxon>Eukaryota</taxon>
        <taxon>Fungi</taxon>
        <taxon>Fungi incertae sedis</taxon>
        <taxon>Chytridiomycota</taxon>
        <taxon>Chytridiomycota incertae sedis</taxon>
        <taxon>Neocallimastigomycetes</taxon>
        <taxon>Neocallimastigales</taxon>
        <taxon>Neocallimastigaceae</taxon>
        <taxon>Piromyces</taxon>
    </lineage>
</organism>
<keyword evidence="4" id="KW-1185">Reference proteome</keyword>
<dbReference type="OrthoDB" id="2177539at2759"/>
<evidence type="ECO:0000313" key="4">
    <source>
        <dbReference type="Proteomes" id="UP000193719"/>
    </source>
</evidence>
<evidence type="ECO:0000313" key="3">
    <source>
        <dbReference type="EMBL" id="ORX49585.1"/>
    </source>
</evidence>
<sequence length="150" mass="17352">MIFFSAIIAIALVRNVLGVKDQDQYYELDGTTTKAYLLIGEDDYSKVYICKQCDTGIFTDDIYDCYLRNEHTDKKFGPRSRDDPGDCKTKGYVDINRNKCYFTNTGIGGETYNKMLTIDKVPYYDIDLTDKRALTEYGWCTFKINDNDIQ</sequence>
<feature type="chain" id="PRO_5011907596" description="Apple domain-containing protein" evidence="1">
    <location>
        <begin position="19"/>
        <end position="150"/>
    </location>
</feature>
<dbReference type="EMBL" id="MCFH01000023">
    <property type="protein sequence ID" value="ORX49585.1"/>
    <property type="molecule type" value="Genomic_DNA"/>
</dbReference>
<gene>
    <name evidence="3" type="ORF">BCR36DRAFT_583687</name>
    <name evidence="2" type="ORF">BCR36DRAFT_587394</name>
</gene>
<dbReference type="AlphaFoldDB" id="A0A1Y1UW94"/>
<dbReference type="Proteomes" id="UP000193719">
    <property type="component" value="Unassembled WGS sequence"/>
</dbReference>
<evidence type="ECO:0000313" key="2">
    <source>
        <dbReference type="EMBL" id="ORX42219.1"/>
    </source>
</evidence>
<evidence type="ECO:0000256" key="1">
    <source>
        <dbReference type="SAM" id="SignalP"/>
    </source>
</evidence>
<comment type="caution">
    <text evidence="2">The sequence shown here is derived from an EMBL/GenBank/DDBJ whole genome shotgun (WGS) entry which is preliminary data.</text>
</comment>